<dbReference type="PROSITE" id="PS52050">
    <property type="entry name" value="WYL"/>
    <property type="match status" value="1"/>
</dbReference>
<accession>A0A268P082</accession>
<dbReference type="SMART" id="SM00420">
    <property type="entry name" value="HTH_DEOR"/>
    <property type="match status" value="1"/>
</dbReference>
<dbReference type="InterPro" id="IPR001034">
    <property type="entry name" value="DeoR_HTH"/>
</dbReference>
<evidence type="ECO:0000259" key="4">
    <source>
        <dbReference type="PROSITE" id="PS51000"/>
    </source>
</evidence>
<proteinExistence type="predicted"/>
<dbReference type="InterPro" id="IPR028349">
    <property type="entry name" value="PafC-like"/>
</dbReference>
<dbReference type="PIRSF" id="PIRSF016838">
    <property type="entry name" value="PafC"/>
    <property type="match status" value="1"/>
</dbReference>
<reference evidence="5 6" key="1">
    <citation type="submission" date="2017-07" db="EMBL/GenBank/DDBJ databases">
        <title>Isolation and whole genome analysis of endospore-forming bacteria from heroin.</title>
        <authorList>
            <person name="Kalinowski J."/>
            <person name="Ahrens B."/>
            <person name="Al-Dilaimi A."/>
            <person name="Winkler A."/>
            <person name="Wibberg D."/>
            <person name="Schleenbecker U."/>
            <person name="Ruckert C."/>
            <person name="Wolfel R."/>
            <person name="Grass G."/>
        </authorList>
    </citation>
    <scope>NUCLEOTIDE SEQUENCE [LARGE SCALE GENOMIC DNA]</scope>
    <source>
        <strain evidence="5 6">7539</strain>
    </source>
</reference>
<dbReference type="AlphaFoldDB" id="A0A268P082"/>
<evidence type="ECO:0000313" key="6">
    <source>
        <dbReference type="Proteomes" id="UP000216207"/>
    </source>
</evidence>
<dbReference type="InterPro" id="IPR013196">
    <property type="entry name" value="HTH_11"/>
</dbReference>
<dbReference type="InterPro" id="IPR051534">
    <property type="entry name" value="CBASS_pafABC_assoc_protein"/>
</dbReference>
<dbReference type="GO" id="GO:0003700">
    <property type="term" value="F:DNA-binding transcription factor activity"/>
    <property type="evidence" value="ECO:0007669"/>
    <property type="project" value="InterPro"/>
</dbReference>
<evidence type="ECO:0000313" key="5">
    <source>
        <dbReference type="EMBL" id="PAE89164.1"/>
    </source>
</evidence>
<evidence type="ECO:0000256" key="1">
    <source>
        <dbReference type="ARBA" id="ARBA00023015"/>
    </source>
</evidence>
<organism evidence="5 6">
    <name type="scientific">Shouchella clausii</name>
    <name type="common">Alkalihalobacillus clausii</name>
    <dbReference type="NCBI Taxonomy" id="79880"/>
    <lineage>
        <taxon>Bacteria</taxon>
        <taxon>Bacillati</taxon>
        <taxon>Bacillota</taxon>
        <taxon>Bacilli</taxon>
        <taxon>Bacillales</taxon>
        <taxon>Bacillaceae</taxon>
        <taxon>Shouchella</taxon>
    </lineage>
</organism>
<dbReference type="SUPFAM" id="SSF46785">
    <property type="entry name" value="Winged helix' DNA-binding domain"/>
    <property type="match status" value="1"/>
</dbReference>
<protein>
    <recommendedName>
        <fullName evidence="4">HTH deoR-type domain-containing protein</fullName>
    </recommendedName>
</protein>
<comment type="caution">
    <text evidence="5">The sequence shown here is derived from an EMBL/GenBank/DDBJ whole genome shotgun (WGS) entry which is preliminary data.</text>
</comment>
<keyword evidence="1" id="KW-0805">Transcription regulation</keyword>
<dbReference type="EMBL" id="NPCC01000011">
    <property type="protein sequence ID" value="PAE89164.1"/>
    <property type="molecule type" value="Genomic_DNA"/>
</dbReference>
<sequence>MGNATRDLRKVERIFTILNLLRERDTVTASELAEYCGTTQRTIYRDMKLLEKVGVQYVTEGKSGYRLISGPVIPHRKLTQQEWMALTVYPLVTNDFLHNGHPVHDAYRSGFEKLKGLTRDSTTTQLLAMSEELGDRIRLHDQVGQKDTNHVMPLLFQAMIENRAVEIEYYAIYRDATAKRVIYPYYIIPRNGHLYVLAYCTMREDFRTFRLNRFLAVVLQDETFEIDPTFNVDEYLAKRWTIFADDAEETTFVVRFHKEVARYVDEYIFYTETMIKKEKDGSILLQATVKSRKEFLRWIRGFGLNAEVLEPVEVRETLHAEYRQLMERYQFTDRGAKEGTA</sequence>
<dbReference type="CDD" id="cd00090">
    <property type="entry name" value="HTH_ARSR"/>
    <property type="match status" value="1"/>
</dbReference>
<dbReference type="PANTHER" id="PTHR34580">
    <property type="match status" value="1"/>
</dbReference>
<keyword evidence="3" id="KW-0804">Transcription</keyword>
<dbReference type="PROSITE" id="PS51000">
    <property type="entry name" value="HTH_DEOR_2"/>
    <property type="match status" value="1"/>
</dbReference>
<keyword evidence="2" id="KW-0238">DNA-binding</keyword>
<dbReference type="RefSeq" id="WP_095326541.1">
    <property type="nucleotide sequence ID" value="NZ_NPCC01000011.1"/>
</dbReference>
<feature type="domain" description="HTH deoR-type" evidence="4">
    <location>
        <begin position="10"/>
        <end position="65"/>
    </location>
</feature>
<gene>
    <name evidence="5" type="ORF">CHH72_10005</name>
</gene>
<dbReference type="PANTHER" id="PTHR34580:SF1">
    <property type="entry name" value="PROTEIN PAFC"/>
    <property type="match status" value="1"/>
</dbReference>
<evidence type="ECO:0000256" key="3">
    <source>
        <dbReference type="ARBA" id="ARBA00023163"/>
    </source>
</evidence>
<dbReference type="Pfam" id="PF13280">
    <property type="entry name" value="WYL"/>
    <property type="match status" value="1"/>
</dbReference>
<dbReference type="InterPro" id="IPR036388">
    <property type="entry name" value="WH-like_DNA-bd_sf"/>
</dbReference>
<dbReference type="GO" id="GO:0003677">
    <property type="term" value="F:DNA binding"/>
    <property type="evidence" value="ECO:0007669"/>
    <property type="project" value="UniProtKB-KW"/>
</dbReference>
<dbReference type="Pfam" id="PF25583">
    <property type="entry name" value="WCX"/>
    <property type="match status" value="1"/>
</dbReference>
<dbReference type="InterPro" id="IPR036390">
    <property type="entry name" value="WH_DNA-bd_sf"/>
</dbReference>
<evidence type="ECO:0000256" key="2">
    <source>
        <dbReference type="ARBA" id="ARBA00023125"/>
    </source>
</evidence>
<dbReference type="Pfam" id="PF08279">
    <property type="entry name" value="HTH_11"/>
    <property type="match status" value="1"/>
</dbReference>
<name>A0A268P082_SHOCL</name>
<dbReference type="InterPro" id="IPR011991">
    <property type="entry name" value="ArsR-like_HTH"/>
</dbReference>
<dbReference type="InterPro" id="IPR057727">
    <property type="entry name" value="WCX_dom"/>
</dbReference>
<dbReference type="Proteomes" id="UP000216207">
    <property type="component" value="Unassembled WGS sequence"/>
</dbReference>
<dbReference type="Gene3D" id="1.10.10.10">
    <property type="entry name" value="Winged helix-like DNA-binding domain superfamily/Winged helix DNA-binding domain"/>
    <property type="match status" value="1"/>
</dbReference>
<dbReference type="InterPro" id="IPR026881">
    <property type="entry name" value="WYL_dom"/>
</dbReference>